<evidence type="ECO:0000259" key="1">
    <source>
        <dbReference type="PROSITE" id="PS50995"/>
    </source>
</evidence>
<dbReference type="RefSeq" id="WP_007478866.1">
    <property type="nucleotide sequence ID" value="NZ_CABKSE010000001.1"/>
</dbReference>
<dbReference type="InterPro" id="IPR036390">
    <property type="entry name" value="WH_DNA-bd_sf"/>
</dbReference>
<protein>
    <submittedName>
        <fullName evidence="2">MarR family transcriptional regulator</fullName>
    </submittedName>
</protein>
<organism evidence="2 3">
    <name type="scientific">Bacteroides salyersiae</name>
    <dbReference type="NCBI Taxonomy" id="291644"/>
    <lineage>
        <taxon>Bacteria</taxon>
        <taxon>Pseudomonadati</taxon>
        <taxon>Bacteroidota</taxon>
        <taxon>Bacteroidia</taxon>
        <taxon>Bacteroidales</taxon>
        <taxon>Bacteroidaceae</taxon>
        <taxon>Bacteroides</taxon>
    </lineage>
</organism>
<dbReference type="PANTHER" id="PTHR33164">
    <property type="entry name" value="TRANSCRIPTIONAL REGULATOR, MARR FAMILY"/>
    <property type="match status" value="1"/>
</dbReference>
<feature type="domain" description="HTH marR-type" evidence="1">
    <location>
        <begin position="3"/>
        <end position="116"/>
    </location>
</feature>
<dbReference type="Proteomes" id="UP000422221">
    <property type="component" value="Unassembled WGS sequence"/>
</dbReference>
<dbReference type="InterPro" id="IPR036388">
    <property type="entry name" value="WH-like_DNA-bd_sf"/>
</dbReference>
<evidence type="ECO:0000313" key="3">
    <source>
        <dbReference type="Proteomes" id="UP000422221"/>
    </source>
</evidence>
<comment type="caution">
    <text evidence="2">The sequence shown here is derived from an EMBL/GenBank/DDBJ whole genome shotgun (WGS) entry which is preliminary data.</text>
</comment>
<accession>A0A7J4XEI4</accession>
<dbReference type="SUPFAM" id="SSF46785">
    <property type="entry name" value="Winged helix' DNA-binding domain"/>
    <property type="match status" value="1"/>
</dbReference>
<dbReference type="InterPro" id="IPR011991">
    <property type="entry name" value="ArsR-like_HTH"/>
</dbReference>
<dbReference type="Gene3D" id="1.10.10.10">
    <property type="entry name" value="Winged helix-like DNA-binding domain superfamily/Winged helix DNA-binding domain"/>
    <property type="match status" value="1"/>
</dbReference>
<dbReference type="GO" id="GO:0003700">
    <property type="term" value="F:DNA-binding transcription factor activity"/>
    <property type="evidence" value="ECO:0007669"/>
    <property type="project" value="InterPro"/>
</dbReference>
<dbReference type="EMBL" id="VWMK01000023">
    <property type="protein sequence ID" value="KAA3759257.1"/>
    <property type="molecule type" value="Genomic_DNA"/>
</dbReference>
<dbReference type="PANTHER" id="PTHR33164:SF43">
    <property type="entry name" value="HTH-TYPE TRANSCRIPTIONAL REPRESSOR YETL"/>
    <property type="match status" value="1"/>
</dbReference>
<dbReference type="Pfam" id="PF13463">
    <property type="entry name" value="HTH_27"/>
    <property type="match status" value="1"/>
</dbReference>
<dbReference type="SMART" id="SM00347">
    <property type="entry name" value="HTH_MARR"/>
    <property type="match status" value="1"/>
</dbReference>
<dbReference type="InterPro" id="IPR039422">
    <property type="entry name" value="MarR/SlyA-like"/>
</dbReference>
<reference evidence="2 3" key="1">
    <citation type="journal article" date="2019" name="Nat. Med.">
        <title>A library of human gut bacterial isolates paired with longitudinal multiomics data enables mechanistic microbiome research.</title>
        <authorList>
            <person name="Poyet M."/>
            <person name="Groussin M."/>
            <person name="Gibbons S.M."/>
            <person name="Avila-Pacheco J."/>
            <person name="Jiang X."/>
            <person name="Kearney S.M."/>
            <person name="Perrotta A.R."/>
            <person name="Berdy B."/>
            <person name="Zhao S."/>
            <person name="Lieberman T.D."/>
            <person name="Swanson P.K."/>
            <person name="Smith M."/>
            <person name="Roesemann S."/>
            <person name="Alexander J.E."/>
            <person name="Rich S.A."/>
            <person name="Livny J."/>
            <person name="Vlamakis H."/>
            <person name="Clish C."/>
            <person name="Bullock K."/>
            <person name="Deik A."/>
            <person name="Scott J."/>
            <person name="Pierce K.A."/>
            <person name="Xavier R.J."/>
            <person name="Alm E.J."/>
        </authorList>
    </citation>
    <scope>NUCLEOTIDE SEQUENCE [LARGE SCALE GENOMIC DNA]</scope>
    <source>
        <strain evidence="2 3">BIOML-A10</strain>
    </source>
</reference>
<dbReference type="InterPro" id="IPR000835">
    <property type="entry name" value="HTH_MarR-typ"/>
</dbReference>
<proteinExistence type="predicted"/>
<dbReference type="GO" id="GO:0006950">
    <property type="term" value="P:response to stress"/>
    <property type="evidence" value="ECO:0007669"/>
    <property type="project" value="TreeGrafter"/>
</dbReference>
<dbReference type="CDD" id="cd00090">
    <property type="entry name" value="HTH_ARSR"/>
    <property type="match status" value="1"/>
</dbReference>
<dbReference type="GeneID" id="93115644"/>
<evidence type="ECO:0000313" key="2">
    <source>
        <dbReference type="EMBL" id="KAA3759257.1"/>
    </source>
</evidence>
<name>A0A7J4XEI4_9BACE</name>
<gene>
    <name evidence="2" type="ORF">F3F73_19720</name>
</gene>
<sequence length="116" mass="13130">MKTICIMRDIYKALAGFEAQFEEVYGLSLNEAMILCALQEAQKEMTSTDLSARTEMGTSHTSKVIRTVEEKGLIKRALGETDKRQMYFSLTPKGEKQLEAINLEKVEVPEMLKPLL</sequence>
<dbReference type="PROSITE" id="PS50995">
    <property type="entry name" value="HTH_MARR_2"/>
    <property type="match status" value="1"/>
</dbReference>
<dbReference type="AlphaFoldDB" id="A0A7J4XEI4"/>